<evidence type="ECO:0000313" key="2">
    <source>
        <dbReference type="EnsemblPlants" id="OB12G19110.1"/>
    </source>
</evidence>
<sequence>MAPEHITMAQRITTIPQYENHDKTFHLTLPRQSHHTSGFGPSFTPSRASPLVPRWIWKQHRTIVTPRFLSILHHAHPCLSTSNRDKLDYESHRCPLWLVVKNLNELFAQLIGGADISGERGCRLTAGAHKAVRERGRRERAATRSNGEGGTPLRRSATSRGVGVGARVAVAREGKEEEGERELTDVKTTTATARMGQHRGGDGSSTMTMRDRWGRRMKEIERRVVSGRSRRTLPFPFPASDSREITGAATFVYTSIFFVQSRLPSSVPPMEVTGKMPARVKRIQFVDSQNDCVVMLPQTVASSGQSSSMACGDDAQRKPKWRRRASLSGDGE</sequence>
<proteinExistence type="predicted"/>
<dbReference type="AlphaFoldDB" id="J3ND53"/>
<keyword evidence="3" id="KW-1185">Reference proteome</keyword>
<dbReference type="EnsemblPlants" id="OB12G19110.1">
    <property type="protein sequence ID" value="OB12G19110.1"/>
    <property type="gene ID" value="OB12G19110"/>
</dbReference>
<evidence type="ECO:0000256" key="1">
    <source>
        <dbReference type="SAM" id="MobiDB-lite"/>
    </source>
</evidence>
<reference evidence="2" key="1">
    <citation type="journal article" date="2013" name="Nat. Commun.">
        <title>Whole-genome sequencing of Oryza brachyantha reveals mechanisms underlying Oryza genome evolution.</title>
        <authorList>
            <person name="Chen J."/>
            <person name="Huang Q."/>
            <person name="Gao D."/>
            <person name="Wang J."/>
            <person name="Lang Y."/>
            <person name="Liu T."/>
            <person name="Li B."/>
            <person name="Bai Z."/>
            <person name="Luis Goicoechea J."/>
            <person name="Liang C."/>
            <person name="Chen C."/>
            <person name="Zhang W."/>
            <person name="Sun S."/>
            <person name="Liao Y."/>
            <person name="Zhang X."/>
            <person name="Yang L."/>
            <person name="Song C."/>
            <person name="Wang M."/>
            <person name="Shi J."/>
            <person name="Liu G."/>
            <person name="Liu J."/>
            <person name="Zhou H."/>
            <person name="Zhou W."/>
            <person name="Yu Q."/>
            <person name="An N."/>
            <person name="Chen Y."/>
            <person name="Cai Q."/>
            <person name="Wang B."/>
            <person name="Liu B."/>
            <person name="Min J."/>
            <person name="Huang Y."/>
            <person name="Wu H."/>
            <person name="Li Z."/>
            <person name="Zhang Y."/>
            <person name="Yin Y."/>
            <person name="Song W."/>
            <person name="Jiang J."/>
            <person name="Jackson S.A."/>
            <person name="Wing R.A."/>
            <person name="Wang J."/>
            <person name="Chen M."/>
        </authorList>
    </citation>
    <scope>NUCLEOTIDE SEQUENCE [LARGE SCALE GENOMIC DNA]</scope>
    <source>
        <strain evidence="2">cv. IRGC 101232</strain>
    </source>
</reference>
<name>J3ND53_ORYBR</name>
<dbReference type="Gramene" id="OB12G19110.1">
    <property type="protein sequence ID" value="OB12G19110.1"/>
    <property type="gene ID" value="OB12G19110"/>
</dbReference>
<organism evidence="2">
    <name type="scientific">Oryza brachyantha</name>
    <name type="common">malo sina</name>
    <dbReference type="NCBI Taxonomy" id="4533"/>
    <lineage>
        <taxon>Eukaryota</taxon>
        <taxon>Viridiplantae</taxon>
        <taxon>Streptophyta</taxon>
        <taxon>Embryophyta</taxon>
        <taxon>Tracheophyta</taxon>
        <taxon>Spermatophyta</taxon>
        <taxon>Magnoliopsida</taxon>
        <taxon>Liliopsida</taxon>
        <taxon>Poales</taxon>
        <taxon>Poaceae</taxon>
        <taxon>BOP clade</taxon>
        <taxon>Oryzoideae</taxon>
        <taxon>Oryzeae</taxon>
        <taxon>Oryzinae</taxon>
        <taxon>Oryza</taxon>
    </lineage>
</organism>
<feature type="region of interest" description="Disordered" evidence="1">
    <location>
        <begin position="302"/>
        <end position="332"/>
    </location>
</feature>
<feature type="compositionally biased region" description="Basic and acidic residues" evidence="1">
    <location>
        <begin position="131"/>
        <end position="142"/>
    </location>
</feature>
<evidence type="ECO:0000313" key="3">
    <source>
        <dbReference type="Proteomes" id="UP000006038"/>
    </source>
</evidence>
<accession>J3ND53</accession>
<dbReference type="HOGENOM" id="CLU_837778_0_0_1"/>
<protein>
    <submittedName>
        <fullName evidence="2">Uncharacterized protein</fullName>
    </submittedName>
</protein>
<dbReference type="Proteomes" id="UP000006038">
    <property type="component" value="Chromosome 12"/>
</dbReference>
<reference evidence="2" key="2">
    <citation type="submission" date="2013-04" db="UniProtKB">
        <authorList>
            <consortium name="EnsemblPlants"/>
        </authorList>
    </citation>
    <scope>IDENTIFICATION</scope>
</reference>
<feature type="region of interest" description="Disordered" evidence="1">
    <location>
        <begin position="128"/>
        <end position="165"/>
    </location>
</feature>